<feature type="compositionally biased region" description="Basic and acidic residues" evidence="1">
    <location>
        <begin position="308"/>
        <end position="343"/>
    </location>
</feature>
<dbReference type="RefSeq" id="XP_013095117.2">
    <property type="nucleotide sequence ID" value="XM_013239663.2"/>
</dbReference>
<evidence type="ECO:0000313" key="2">
    <source>
        <dbReference type="Proteomes" id="UP001165740"/>
    </source>
</evidence>
<dbReference type="Proteomes" id="UP001165740">
    <property type="component" value="Chromosome 1"/>
</dbReference>
<feature type="region of interest" description="Disordered" evidence="1">
    <location>
        <begin position="79"/>
        <end position="104"/>
    </location>
</feature>
<dbReference type="OrthoDB" id="10293732at2759"/>
<feature type="region of interest" description="Disordered" evidence="1">
    <location>
        <begin position="1"/>
        <end position="21"/>
    </location>
</feature>
<feature type="compositionally biased region" description="Polar residues" evidence="1">
    <location>
        <begin position="344"/>
        <end position="354"/>
    </location>
</feature>
<feature type="region of interest" description="Disordered" evidence="1">
    <location>
        <begin position="292"/>
        <end position="402"/>
    </location>
</feature>
<dbReference type="GeneID" id="106078678"/>
<feature type="compositionally biased region" description="Basic and acidic residues" evidence="1">
    <location>
        <begin position="393"/>
        <end position="402"/>
    </location>
</feature>
<gene>
    <name evidence="3 4" type="primary">LOC106078678</name>
</gene>
<feature type="compositionally biased region" description="Polar residues" evidence="1">
    <location>
        <begin position="361"/>
        <end position="370"/>
    </location>
</feature>
<feature type="compositionally biased region" description="Polar residues" evidence="1">
    <location>
        <begin position="382"/>
        <end position="392"/>
    </location>
</feature>
<keyword evidence="2" id="KW-1185">Reference proteome</keyword>
<sequence>MGGSKKVEYPPRKSFATSEAQNKAFAQNRATKGEALLFVRRNQIIDEKKAIFIRIQNIAFSTSANNETVRELKKTVSLPASRVSTPSTPGTPKRMRAPAAKMGKRPASNSYLNILVRNKKSSFASLVDHYAQLDNNEDKTKSKRNITLEEELRQIDTFFANLGKKKDAATPKGKAEEDNKKVARLWKDLGYTVVKSENRPSIYEISSPTQSQLKTNSLDRQLKDIRKSYVEMTKPEGSTSNQHSVDNNKTLQSNSQISVEWTSLTTSNQDFATNTAKSNVPINTRAVLKWSVTQDGSSKKNPPGVSDEESKPTSRLRKSYERLKSFFSRKKDSSPSPRPEDGKTLSQALYISKTNSDKNDQMSTNSTTQAAIDENRHVKWSDGNTPSQSNKKSPQEQAKKAK</sequence>
<feature type="compositionally biased region" description="Basic and acidic residues" evidence="1">
    <location>
        <begin position="1"/>
        <end position="11"/>
    </location>
</feature>
<evidence type="ECO:0000313" key="3">
    <source>
        <dbReference type="RefSeq" id="XP_013095116.2"/>
    </source>
</evidence>
<accession>A0A9U8EN56</accession>
<protein>
    <submittedName>
        <fullName evidence="3 4">Uncharacterized protein LOC106078678</fullName>
    </submittedName>
</protein>
<evidence type="ECO:0000256" key="1">
    <source>
        <dbReference type="SAM" id="MobiDB-lite"/>
    </source>
</evidence>
<dbReference type="AlphaFoldDB" id="A0A9U8EN56"/>
<dbReference type="RefSeq" id="XP_013095116.2">
    <property type="nucleotide sequence ID" value="XM_013239662.2"/>
</dbReference>
<evidence type="ECO:0000313" key="4">
    <source>
        <dbReference type="RefSeq" id="XP_013095117.2"/>
    </source>
</evidence>
<dbReference type="KEGG" id="bgt:106078678"/>
<organism evidence="2 3">
    <name type="scientific">Biomphalaria glabrata</name>
    <name type="common">Bloodfluke planorb</name>
    <name type="synonym">Freshwater snail</name>
    <dbReference type="NCBI Taxonomy" id="6526"/>
    <lineage>
        <taxon>Eukaryota</taxon>
        <taxon>Metazoa</taxon>
        <taxon>Spiralia</taxon>
        <taxon>Lophotrochozoa</taxon>
        <taxon>Mollusca</taxon>
        <taxon>Gastropoda</taxon>
        <taxon>Heterobranchia</taxon>
        <taxon>Euthyneura</taxon>
        <taxon>Panpulmonata</taxon>
        <taxon>Hygrophila</taxon>
        <taxon>Lymnaeoidea</taxon>
        <taxon>Planorbidae</taxon>
        <taxon>Biomphalaria</taxon>
    </lineage>
</organism>
<reference evidence="3 4" key="1">
    <citation type="submission" date="2025-04" db="UniProtKB">
        <authorList>
            <consortium name="RefSeq"/>
        </authorList>
    </citation>
    <scope>IDENTIFICATION</scope>
</reference>
<name>A0A9U8EN56_BIOGL</name>
<proteinExistence type="predicted"/>